<dbReference type="InterPro" id="IPR011256">
    <property type="entry name" value="Reg_factor_effector_dom_sf"/>
</dbReference>
<dbReference type="GO" id="GO:0003700">
    <property type="term" value="F:DNA-binding transcription factor activity"/>
    <property type="evidence" value="ECO:0007669"/>
    <property type="project" value="InterPro"/>
</dbReference>
<evidence type="ECO:0000256" key="2">
    <source>
        <dbReference type="ARBA" id="ARBA00023015"/>
    </source>
</evidence>
<dbReference type="Gene3D" id="1.10.1660.10">
    <property type="match status" value="1"/>
</dbReference>
<dbReference type="Pfam" id="PF13411">
    <property type="entry name" value="MerR_1"/>
    <property type="match status" value="1"/>
</dbReference>
<dbReference type="InterPro" id="IPR047057">
    <property type="entry name" value="MerR_fam"/>
</dbReference>
<dbReference type="SUPFAM" id="SSF46955">
    <property type="entry name" value="Putative DNA-binding domain"/>
    <property type="match status" value="1"/>
</dbReference>
<dbReference type="Gene3D" id="3.20.80.10">
    <property type="entry name" value="Regulatory factor, effector binding domain"/>
    <property type="match status" value="1"/>
</dbReference>
<feature type="domain" description="HTH merR-type" evidence="6">
    <location>
        <begin position="7"/>
        <end position="76"/>
    </location>
</feature>
<organism evidence="7 8">
    <name type="scientific">Aminipila luticellarii</name>
    <dbReference type="NCBI Taxonomy" id="2507160"/>
    <lineage>
        <taxon>Bacteria</taxon>
        <taxon>Bacillati</taxon>
        <taxon>Bacillota</taxon>
        <taxon>Clostridia</taxon>
        <taxon>Peptostreptococcales</taxon>
        <taxon>Anaerovoracaceae</taxon>
        <taxon>Aminipila</taxon>
    </lineage>
</organism>
<evidence type="ECO:0000256" key="5">
    <source>
        <dbReference type="SAM" id="Coils"/>
    </source>
</evidence>
<dbReference type="SMART" id="SM00422">
    <property type="entry name" value="HTH_MERR"/>
    <property type="match status" value="1"/>
</dbReference>
<evidence type="ECO:0000313" key="7">
    <source>
        <dbReference type="EMBL" id="QAT43285.1"/>
    </source>
</evidence>
<dbReference type="SUPFAM" id="SSF55136">
    <property type="entry name" value="Probable bacterial effector-binding domain"/>
    <property type="match status" value="1"/>
</dbReference>
<keyword evidence="3" id="KW-0238">DNA-binding</keyword>
<protein>
    <submittedName>
        <fullName evidence="7">MerR family transcriptional regulator</fullName>
    </submittedName>
</protein>
<dbReference type="InterPro" id="IPR009061">
    <property type="entry name" value="DNA-bd_dom_put_sf"/>
</dbReference>
<keyword evidence="2" id="KW-0805">Transcription regulation</keyword>
<evidence type="ECO:0000256" key="4">
    <source>
        <dbReference type="ARBA" id="ARBA00023163"/>
    </source>
</evidence>
<dbReference type="PANTHER" id="PTHR30204:SF69">
    <property type="entry name" value="MERR-FAMILY TRANSCRIPTIONAL REGULATOR"/>
    <property type="match status" value="1"/>
</dbReference>
<feature type="coiled-coil region" evidence="5">
    <location>
        <begin position="83"/>
        <end position="110"/>
    </location>
</feature>
<sequence>MSKEKSYYLISEVSELLGFSLQKLYYYEKLGIVVPERDETNQYRKYSLWDIHNLIIVRDLLHLNFSLTQIQQYFKQSTVASTLKLLNDEMNALNKEIDRLNKVKNQISLQLTGALNALHASKSQAVYVEEFEERPCLLISDHDVSYLSIDTTIIKYMQERNIKLDLANLCDCYTVDVRDKNEYGAYKSKNIFLYSPEPEYPPNYYLPAGKYLCLSYQNSTANTPNILPKMFEYAENNHLKVVGDPIEFCLIDEYFSGDDSEFVTMVQIRVE</sequence>
<keyword evidence="5" id="KW-0175">Coiled coil</keyword>
<dbReference type="AlphaFoldDB" id="A0A410PWJ4"/>
<dbReference type="OrthoDB" id="9777497at2"/>
<evidence type="ECO:0000256" key="3">
    <source>
        <dbReference type="ARBA" id="ARBA00023125"/>
    </source>
</evidence>
<keyword evidence="8" id="KW-1185">Reference proteome</keyword>
<dbReference type="InterPro" id="IPR000551">
    <property type="entry name" value="MerR-type_HTH_dom"/>
</dbReference>
<keyword evidence="1" id="KW-0678">Repressor</keyword>
<dbReference type="KEGG" id="amij:EQM06_08665"/>
<keyword evidence="4" id="KW-0804">Transcription</keyword>
<dbReference type="EMBL" id="CP035281">
    <property type="protein sequence ID" value="QAT43285.1"/>
    <property type="molecule type" value="Genomic_DNA"/>
</dbReference>
<dbReference type="CDD" id="cd00592">
    <property type="entry name" value="HTH_MerR-like"/>
    <property type="match status" value="1"/>
</dbReference>
<dbReference type="Proteomes" id="UP000287601">
    <property type="component" value="Chromosome"/>
</dbReference>
<evidence type="ECO:0000313" key="8">
    <source>
        <dbReference type="Proteomes" id="UP000287601"/>
    </source>
</evidence>
<dbReference type="PROSITE" id="PS50937">
    <property type="entry name" value="HTH_MERR_2"/>
    <property type="match status" value="1"/>
</dbReference>
<name>A0A410PWJ4_9FIRM</name>
<evidence type="ECO:0000259" key="6">
    <source>
        <dbReference type="PROSITE" id="PS50937"/>
    </source>
</evidence>
<accession>A0A410PWJ4</accession>
<dbReference type="PANTHER" id="PTHR30204">
    <property type="entry name" value="REDOX-CYCLING DRUG-SENSING TRANSCRIPTIONAL ACTIVATOR SOXR"/>
    <property type="match status" value="1"/>
</dbReference>
<gene>
    <name evidence="7" type="ORF">EQM06_08665</name>
</gene>
<dbReference type="RefSeq" id="WP_128745959.1">
    <property type="nucleotide sequence ID" value="NZ_CP035281.1"/>
</dbReference>
<evidence type="ECO:0000256" key="1">
    <source>
        <dbReference type="ARBA" id="ARBA00022491"/>
    </source>
</evidence>
<dbReference type="GO" id="GO:0003677">
    <property type="term" value="F:DNA binding"/>
    <property type="evidence" value="ECO:0007669"/>
    <property type="project" value="UniProtKB-KW"/>
</dbReference>
<proteinExistence type="predicted"/>
<reference evidence="7 8" key="1">
    <citation type="submission" date="2019-01" db="EMBL/GenBank/DDBJ databases">
        <title>Draft genomes of a novel of Aminipila strains.</title>
        <authorList>
            <person name="Ma S."/>
        </authorList>
    </citation>
    <scope>NUCLEOTIDE SEQUENCE [LARGE SCALE GENOMIC DNA]</scope>
    <source>
        <strain evidence="8">JN-39</strain>
    </source>
</reference>